<proteinExistence type="predicted"/>
<evidence type="ECO:0000313" key="2">
    <source>
        <dbReference type="EMBL" id="GAM12361.1"/>
    </source>
</evidence>
<keyword evidence="1" id="KW-0472">Membrane</keyword>
<gene>
    <name evidence="2" type="ORF">SAMD00020551_0494</name>
</gene>
<dbReference type="EMBL" id="BASE01000012">
    <property type="protein sequence ID" value="GAM12361.1"/>
    <property type="molecule type" value="Genomic_DNA"/>
</dbReference>
<organism evidence="2 3">
    <name type="scientific">Mesobacillus selenatarsenatis (strain DSM 18680 / JCM 14380 / FERM P-15431 / SF-1)</name>
    <dbReference type="NCBI Taxonomy" id="1321606"/>
    <lineage>
        <taxon>Bacteria</taxon>
        <taxon>Bacillati</taxon>
        <taxon>Bacillota</taxon>
        <taxon>Bacilli</taxon>
        <taxon>Bacillales</taxon>
        <taxon>Bacillaceae</taxon>
        <taxon>Mesobacillus</taxon>
    </lineage>
</organism>
<dbReference type="OrthoDB" id="2990745at2"/>
<name>A0A0A8X2M4_MESS1</name>
<keyword evidence="1" id="KW-1133">Transmembrane helix</keyword>
<dbReference type="AlphaFoldDB" id="A0A0A8X2M4"/>
<sequence length="355" mass="41190">MANYRKEPLDHRMLEPLKNRPDLEPDAQFVIRMRAKLASDKKQPSRYTKKNPVFGYVLASTFAIALFSLIAAPYLLPSVSVPEHVENVPGMDFEETIAGNDAYREFYENISKTLGTPEPAKIVIYYFEFLRQKDADSLKKYLLEGDLQTAQELILRYEGMDHSSIAFENMVPSKAKHSYEIYFSYMDLAVEERKSGSFLLETMDEKIVYVSDPPEEEKRAKATNFELTKEESDAYGWFTLDHNRQYLKELSPISIAKLYVQAQLDKDYSTQYALYTSREDRRLWTLEEGLDQSEKEDLSREEILDSLGWITSGKFIKEDEISGHIEYTDENGNLKGFRMIMDEDGIWKVAFLPVQ</sequence>
<feature type="transmembrane region" description="Helical" evidence="1">
    <location>
        <begin position="53"/>
        <end position="76"/>
    </location>
</feature>
<keyword evidence="3" id="KW-1185">Reference proteome</keyword>
<dbReference type="RefSeq" id="WP_052442060.1">
    <property type="nucleotide sequence ID" value="NZ_BASE01000012.1"/>
</dbReference>
<protein>
    <submittedName>
        <fullName evidence="2">Uncharacterized protein</fullName>
    </submittedName>
</protein>
<comment type="caution">
    <text evidence="2">The sequence shown here is derived from an EMBL/GenBank/DDBJ whole genome shotgun (WGS) entry which is preliminary data.</text>
</comment>
<dbReference type="Proteomes" id="UP000031014">
    <property type="component" value="Unassembled WGS sequence"/>
</dbReference>
<accession>A0A0A8X2M4</accession>
<evidence type="ECO:0000256" key="1">
    <source>
        <dbReference type="SAM" id="Phobius"/>
    </source>
</evidence>
<evidence type="ECO:0000313" key="3">
    <source>
        <dbReference type="Proteomes" id="UP000031014"/>
    </source>
</evidence>
<keyword evidence="1" id="KW-0812">Transmembrane</keyword>
<dbReference type="STRING" id="1321606.SAMD00020551_0494"/>
<reference evidence="2 3" key="1">
    <citation type="submission" date="2013-06" db="EMBL/GenBank/DDBJ databases">
        <title>Whole genome shotgun sequence of Bacillus selenatarsenatis SF-1.</title>
        <authorList>
            <person name="Kuroda M."/>
            <person name="Sei K."/>
            <person name="Yamashita M."/>
            <person name="Ike M."/>
        </authorList>
    </citation>
    <scope>NUCLEOTIDE SEQUENCE [LARGE SCALE GENOMIC DNA]</scope>
    <source>
        <strain evidence="2 3">SF-1</strain>
    </source>
</reference>